<accession>E4YW83</accession>
<organism evidence="1">
    <name type="scientific">Oikopleura dioica</name>
    <name type="common">Tunicate</name>
    <dbReference type="NCBI Taxonomy" id="34765"/>
    <lineage>
        <taxon>Eukaryota</taxon>
        <taxon>Metazoa</taxon>
        <taxon>Chordata</taxon>
        <taxon>Tunicata</taxon>
        <taxon>Appendicularia</taxon>
        <taxon>Copelata</taxon>
        <taxon>Oikopleuridae</taxon>
        <taxon>Oikopleura</taxon>
    </lineage>
</organism>
<sequence>MNADCLDREFNEIQLLNVEFHLSVFSVTYENSPITEK</sequence>
<proteinExistence type="predicted"/>
<dbReference type="AlphaFoldDB" id="E4YW83"/>
<evidence type="ECO:0000313" key="1">
    <source>
        <dbReference type="EMBL" id="CBY39718.1"/>
    </source>
</evidence>
<gene>
    <name evidence="1" type="ORF">GSOID_T00020302001</name>
</gene>
<dbReference type="Proteomes" id="UP000011014">
    <property type="component" value="Unassembled WGS sequence"/>
</dbReference>
<dbReference type="EMBL" id="FN655626">
    <property type="protein sequence ID" value="CBY39718.1"/>
    <property type="molecule type" value="Genomic_DNA"/>
</dbReference>
<reference evidence="1" key="1">
    <citation type="journal article" date="2010" name="Science">
        <title>Plasticity of animal genome architecture unmasked by rapid evolution of a pelagic tunicate.</title>
        <authorList>
            <person name="Denoeud F."/>
            <person name="Henriet S."/>
            <person name="Mungpakdee S."/>
            <person name="Aury J.M."/>
            <person name="Da Silva C."/>
            <person name="Brinkmann H."/>
            <person name="Mikhaleva J."/>
            <person name="Olsen L.C."/>
            <person name="Jubin C."/>
            <person name="Canestro C."/>
            <person name="Bouquet J.M."/>
            <person name="Danks G."/>
            <person name="Poulain J."/>
            <person name="Campsteijn C."/>
            <person name="Adamski M."/>
            <person name="Cross I."/>
            <person name="Yadetie F."/>
            <person name="Muffato M."/>
            <person name="Louis A."/>
            <person name="Butcher S."/>
            <person name="Tsagkogeorga G."/>
            <person name="Konrad A."/>
            <person name="Singh S."/>
            <person name="Jensen M.F."/>
            <person name="Cong E.H."/>
            <person name="Eikeseth-Otteraa H."/>
            <person name="Noel B."/>
            <person name="Anthouard V."/>
            <person name="Porcel B.M."/>
            <person name="Kachouri-Lafond R."/>
            <person name="Nishino A."/>
            <person name="Ugolini M."/>
            <person name="Chourrout P."/>
            <person name="Nishida H."/>
            <person name="Aasland R."/>
            <person name="Huzurbazar S."/>
            <person name="Westhof E."/>
            <person name="Delsuc F."/>
            <person name="Lehrach H."/>
            <person name="Reinhardt R."/>
            <person name="Weissenbach J."/>
            <person name="Roy S.W."/>
            <person name="Artiguenave F."/>
            <person name="Postlethwait J.H."/>
            <person name="Manak J.R."/>
            <person name="Thompson E.M."/>
            <person name="Jaillon O."/>
            <person name="Du Pasquier L."/>
            <person name="Boudinot P."/>
            <person name="Liberles D.A."/>
            <person name="Volff J.N."/>
            <person name="Philippe H."/>
            <person name="Lenhard B."/>
            <person name="Roest Crollius H."/>
            <person name="Wincker P."/>
            <person name="Chourrout D."/>
        </authorList>
    </citation>
    <scope>NUCLEOTIDE SEQUENCE [LARGE SCALE GENOMIC DNA]</scope>
</reference>
<name>E4YW83_OIKDI</name>
<protein>
    <submittedName>
        <fullName evidence="1">Uncharacterized protein</fullName>
    </submittedName>
</protein>